<keyword evidence="4" id="KW-1185">Reference proteome</keyword>
<organism evidence="3 4">
    <name type="scientific">Paenarthrobacter aurescens (strain TC1)</name>
    <dbReference type="NCBI Taxonomy" id="290340"/>
    <lineage>
        <taxon>Bacteria</taxon>
        <taxon>Bacillati</taxon>
        <taxon>Actinomycetota</taxon>
        <taxon>Actinomycetes</taxon>
        <taxon>Micrococcales</taxon>
        <taxon>Micrococcaceae</taxon>
        <taxon>Paenarthrobacter</taxon>
    </lineage>
</organism>
<dbReference type="OrthoDB" id="3746662at2"/>
<dbReference type="HOGENOM" id="CLU_780351_0_0_11"/>
<evidence type="ECO:0000313" key="3">
    <source>
        <dbReference type="EMBL" id="ABM06737.1"/>
    </source>
</evidence>
<feature type="transmembrane region" description="Helical" evidence="1">
    <location>
        <begin position="153"/>
        <end position="174"/>
    </location>
</feature>
<dbReference type="InterPro" id="IPR002656">
    <property type="entry name" value="Acyl_transf_3_dom"/>
</dbReference>
<feature type="transmembrane region" description="Helical" evidence="1">
    <location>
        <begin position="327"/>
        <end position="347"/>
    </location>
</feature>
<dbReference type="InterPro" id="IPR052734">
    <property type="entry name" value="Nod_factor_acetyltransferase"/>
</dbReference>
<proteinExistence type="predicted"/>
<feature type="transmembrane region" description="Helical" evidence="1">
    <location>
        <begin position="78"/>
        <end position="94"/>
    </location>
</feature>
<evidence type="ECO:0000313" key="4">
    <source>
        <dbReference type="Proteomes" id="UP000000637"/>
    </source>
</evidence>
<feature type="transmembrane region" description="Helical" evidence="1">
    <location>
        <begin position="115"/>
        <end position="133"/>
    </location>
</feature>
<dbReference type="PANTHER" id="PTHR37312">
    <property type="entry name" value="MEMBRANE-BOUND ACYLTRANSFERASE YKRP-RELATED"/>
    <property type="match status" value="1"/>
</dbReference>
<keyword evidence="1" id="KW-0812">Transmembrane</keyword>
<evidence type="ECO:0000259" key="2">
    <source>
        <dbReference type="Pfam" id="PF01757"/>
    </source>
</evidence>
<dbReference type="STRING" id="290340.AAur_0670"/>
<feature type="domain" description="Acyltransferase 3" evidence="2">
    <location>
        <begin position="51"/>
        <end position="344"/>
    </location>
</feature>
<name>A1R2L0_PAEAT</name>
<dbReference type="Proteomes" id="UP000000637">
    <property type="component" value="Chromosome"/>
</dbReference>
<dbReference type="GO" id="GO:0016747">
    <property type="term" value="F:acyltransferase activity, transferring groups other than amino-acyl groups"/>
    <property type="evidence" value="ECO:0007669"/>
    <property type="project" value="InterPro"/>
</dbReference>
<feature type="transmembrane region" description="Helical" evidence="1">
    <location>
        <begin position="204"/>
        <end position="224"/>
    </location>
</feature>
<reference evidence="3 4" key="1">
    <citation type="journal article" date="2006" name="PLoS Genet.">
        <title>Secrets of soil survival revealed by the genome sequence of Arthrobacter aurescens TC1.</title>
        <authorList>
            <person name="Mongodin E.F."/>
            <person name="Shapir N."/>
            <person name="Daugherty S.C."/>
            <person name="DeBoy R.T."/>
            <person name="Emerson J.B."/>
            <person name="Shvartzbeyn A."/>
            <person name="Radune D."/>
            <person name="Vamathevan J."/>
            <person name="Riggs F."/>
            <person name="Grinberg V."/>
            <person name="Khouri H."/>
            <person name="Wackett L.P."/>
            <person name="Nelson K.E."/>
            <person name="Sadowsky M.J."/>
        </authorList>
    </citation>
    <scope>NUCLEOTIDE SEQUENCE [LARGE SCALE GENOMIC DNA]</scope>
    <source>
        <strain evidence="3 4">TC1</strain>
    </source>
</reference>
<feature type="transmembrane region" description="Helical" evidence="1">
    <location>
        <begin position="236"/>
        <end position="255"/>
    </location>
</feature>
<dbReference type="EMBL" id="CP000474">
    <property type="protein sequence ID" value="ABM06737.1"/>
    <property type="molecule type" value="Genomic_DNA"/>
</dbReference>
<gene>
    <name evidence="3" type="ordered locus">AAur_0670</name>
</gene>
<dbReference type="AlphaFoldDB" id="A1R2L0"/>
<dbReference type="eggNOG" id="COG3594">
    <property type="taxonomic scope" value="Bacteria"/>
</dbReference>
<keyword evidence="3" id="KW-0808">Transferase</keyword>
<keyword evidence="1" id="KW-1133">Transmembrane helix</keyword>
<dbReference type="PANTHER" id="PTHR37312:SF1">
    <property type="entry name" value="MEMBRANE-BOUND ACYLTRANSFERASE YKRP-RELATED"/>
    <property type="match status" value="1"/>
</dbReference>
<evidence type="ECO:0000256" key="1">
    <source>
        <dbReference type="SAM" id="Phobius"/>
    </source>
</evidence>
<feature type="transmembrane region" description="Helical" evidence="1">
    <location>
        <begin position="181"/>
        <end position="198"/>
    </location>
</feature>
<dbReference type="Pfam" id="PF01757">
    <property type="entry name" value="Acyl_transf_3"/>
    <property type="match status" value="1"/>
</dbReference>
<keyword evidence="1" id="KW-0472">Membrane</keyword>
<keyword evidence="3" id="KW-0012">Acyltransferase</keyword>
<protein>
    <submittedName>
        <fullName evidence="3">Acyltransferase</fullName>
    </submittedName>
</protein>
<sequence>MDLLATRGDPVSDFSVGRVRGRHLAVPPIRHSAAPSNRHSEAPSSRARAADLDAIRLTGIAAVVVGHVWTSGPFTDALFAWHVPVFFILTGYLWKSGRTVRDEISRRSKTLLVPYVAWLAVLSVAFASVEYLRGGSLPVEALRNAVYGGAFAVRPYSAFWFVPVLFFTAVLFRWLERFPPWMAWIIAGLGLAASVFAGEVMAKTPLGIALAVPCLVFVLVGRALPAMVHRVRYKTAVGVGLVLAGVALTVGGVVQPLNMKDGDFGTVALSVVNASAISLGLILVFAALYRMVSPAVNRLTIQLASAGLVVVLTHAFFLYLLNTPASGSIFDAVVALAVPFALALLVLRSPLRRWLVG</sequence>
<feature type="transmembrane region" description="Helical" evidence="1">
    <location>
        <begin position="267"/>
        <end position="289"/>
    </location>
</feature>
<dbReference type="KEGG" id="aau:AAur_0670"/>
<feature type="transmembrane region" description="Helical" evidence="1">
    <location>
        <begin position="301"/>
        <end position="321"/>
    </location>
</feature>
<accession>A1R2L0</accession>